<reference evidence="4" key="1">
    <citation type="submission" date="2014-11" db="EMBL/GenBank/DDBJ databases">
        <authorList>
            <person name="Hornung B.V."/>
        </authorList>
    </citation>
    <scope>NUCLEOTIDE SEQUENCE</scope>
    <source>
        <strain evidence="4">INE</strain>
    </source>
</reference>
<dbReference type="Proteomes" id="UP001071230">
    <property type="component" value="Unassembled WGS sequence"/>
</dbReference>
<dbReference type="AlphaFoldDB" id="A0A8S0X690"/>
<protein>
    <submittedName>
        <fullName evidence="3">Prokaryotic membrane lipoprotein lipid attachment site profile</fullName>
    </submittedName>
</protein>
<name>A0A8S0X690_9FIRM</name>
<keyword evidence="3" id="KW-0449">Lipoprotein</keyword>
<evidence type="ECO:0000256" key="2">
    <source>
        <dbReference type="SAM" id="SignalP"/>
    </source>
</evidence>
<gene>
    <name evidence="4" type="ORF">DEACI_2911</name>
    <name evidence="3" type="ORF">DEACI_3004</name>
</gene>
<dbReference type="Proteomes" id="UP000836597">
    <property type="component" value="Chromosome"/>
</dbReference>
<keyword evidence="2" id="KW-0732">Signal</keyword>
<dbReference type="RefSeq" id="WP_240985715.1">
    <property type="nucleotide sequence ID" value="NZ_CDGJ01000081.1"/>
</dbReference>
<dbReference type="PROSITE" id="PS51257">
    <property type="entry name" value="PROKAR_LIPOPROTEIN"/>
    <property type="match status" value="1"/>
</dbReference>
<reference evidence="3" key="2">
    <citation type="submission" date="2020-01" db="EMBL/GenBank/DDBJ databases">
        <authorList>
            <person name="Hornung B."/>
        </authorList>
    </citation>
    <scope>NUCLEOTIDE SEQUENCE</scope>
    <source>
        <strain evidence="3">PacBioINE</strain>
    </source>
</reference>
<dbReference type="EMBL" id="CDGJ01000081">
    <property type="protein sequence ID" value="CEJ08435.1"/>
    <property type="molecule type" value="Genomic_DNA"/>
</dbReference>
<feature type="chain" id="PRO_5038865938" evidence="2">
    <location>
        <begin position="20"/>
        <end position="143"/>
    </location>
</feature>
<accession>A0A8S0X690</accession>
<sequence length="143" mass="15406">MRRIFLIIFVMSGMLILTACNFAPVISGESSKVPGNQGSGMADVKNPKAQVMDTEGPAQTNPAPEHKPSDPKGMFSNDSGKTYYLSLMGLKVHTAAPTTGPAKVAWDFSDYQGKQQYDKALLCLSGHEHHDTMVYDGLTGKLA</sequence>
<organism evidence="3">
    <name type="scientific">Acididesulfobacillus acetoxydans</name>
    <dbReference type="NCBI Taxonomy" id="1561005"/>
    <lineage>
        <taxon>Bacteria</taxon>
        <taxon>Bacillati</taxon>
        <taxon>Bacillota</taxon>
        <taxon>Clostridia</taxon>
        <taxon>Eubacteriales</taxon>
        <taxon>Peptococcaceae</taxon>
        <taxon>Acididesulfobacillus</taxon>
    </lineage>
</organism>
<proteinExistence type="predicted"/>
<dbReference type="EMBL" id="LR746496">
    <property type="protein sequence ID" value="CAA7602330.1"/>
    <property type="molecule type" value="Genomic_DNA"/>
</dbReference>
<evidence type="ECO:0000313" key="4">
    <source>
        <dbReference type="EMBL" id="CEJ08435.1"/>
    </source>
</evidence>
<feature type="signal peptide" evidence="2">
    <location>
        <begin position="1"/>
        <end position="19"/>
    </location>
</feature>
<evidence type="ECO:0000256" key="1">
    <source>
        <dbReference type="SAM" id="MobiDB-lite"/>
    </source>
</evidence>
<feature type="region of interest" description="Disordered" evidence="1">
    <location>
        <begin position="31"/>
        <end position="77"/>
    </location>
</feature>
<dbReference type="KEGG" id="aacx:DEACI_3004"/>
<evidence type="ECO:0000313" key="5">
    <source>
        <dbReference type="Proteomes" id="UP001071230"/>
    </source>
</evidence>
<keyword evidence="5" id="KW-1185">Reference proteome</keyword>
<evidence type="ECO:0000313" key="3">
    <source>
        <dbReference type="EMBL" id="CAA7602330.1"/>
    </source>
</evidence>